<keyword evidence="2" id="KW-1185">Reference proteome</keyword>
<organism evidence="1 2">
    <name type="scientific">Leucocoprinus birnbaumii</name>
    <dbReference type="NCBI Taxonomy" id="56174"/>
    <lineage>
        <taxon>Eukaryota</taxon>
        <taxon>Fungi</taxon>
        <taxon>Dikarya</taxon>
        <taxon>Basidiomycota</taxon>
        <taxon>Agaricomycotina</taxon>
        <taxon>Agaricomycetes</taxon>
        <taxon>Agaricomycetidae</taxon>
        <taxon>Agaricales</taxon>
        <taxon>Agaricineae</taxon>
        <taxon>Agaricaceae</taxon>
        <taxon>Leucocoprinus</taxon>
    </lineage>
</organism>
<dbReference type="EMBL" id="JANIEX010001496">
    <property type="protein sequence ID" value="KAJ3557303.1"/>
    <property type="molecule type" value="Genomic_DNA"/>
</dbReference>
<protein>
    <submittedName>
        <fullName evidence="1">Uncharacterized protein</fullName>
    </submittedName>
</protein>
<reference evidence="1" key="1">
    <citation type="submission" date="2022-07" db="EMBL/GenBank/DDBJ databases">
        <title>Genome Sequence of Leucocoprinus birnbaumii.</title>
        <authorList>
            <person name="Buettner E."/>
        </authorList>
    </citation>
    <scope>NUCLEOTIDE SEQUENCE</scope>
    <source>
        <strain evidence="1">VT141</strain>
    </source>
</reference>
<gene>
    <name evidence="1" type="ORF">NP233_g11780</name>
</gene>
<comment type="caution">
    <text evidence="1">The sequence shown here is derived from an EMBL/GenBank/DDBJ whole genome shotgun (WGS) entry which is preliminary data.</text>
</comment>
<sequence>MRSVSIPEFIQAIGSGRVVNALDLPHTDESAPGSDFDEKIALQEIAWRTTERTRPSQQQWYLASSGSAYSDRHFDSDGLATTVQVLRGMKIWILAYLKDEHGMAHINPFRNLQDGEIDPNFLELVPIVLRPGMTLSVLSFLFNCLPPHLLYSVMAPCTIHLVATTQPTFVWGRQFYAASSLRETCYGVFHCFTSGRKVTNVTHAEQAHDWLRVILHLVYYSLNSRLPQRAPLRSSIYRHLIPDRNTHEGVLDILHLCTVLFLGSAVFSEAYREDRPLPRKVCDNMMQGRQLALLVGHRVIASQRYWNDKREAIENPLVDVFWTFIAEQVVSIHEALKDKTLEPEVSTTTAARFKQKIQTLCGEHILFKRAYQKACAEPPAGRYGWRRAPMTISPALFSAGEPQQYIPPYPGHQGFSALEWYEGSSFTRS</sequence>
<evidence type="ECO:0000313" key="2">
    <source>
        <dbReference type="Proteomes" id="UP001213000"/>
    </source>
</evidence>
<dbReference type="Gene3D" id="2.60.120.650">
    <property type="entry name" value="Cupin"/>
    <property type="match status" value="1"/>
</dbReference>
<dbReference type="AlphaFoldDB" id="A0AAD5VFR4"/>
<dbReference type="Proteomes" id="UP001213000">
    <property type="component" value="Unassembled WGS sequence"/>
</dbReference>
<evidence type="ECO:0000313" key="1">
    <source>
        <dbReference type="EMBL" id="KAJ3557303.1"/>
    </source>
</evidence>
<name>A0AAD5VFR4_9AGAR</name>
<accession>A0AAD5VFR4</accession>
<proteinExistence type="predicted"/>